<dbReference type="SUPFAM" id="SSF55073">
    <property type="entry name" value="Nucleotide cyclase"/>
    <property type="match status" value="1"/>
</dbReference>
<dbReference type="PANTHER" id="PTHR33121:SF71">
    <property type="entry name" value="OXYGEN SENSOR PROTEIN DOSP"/>
    <property type="match status" value="1"/>
</dbReference>
<dbReference type="AlphaFoldDB" id="H6LD75"/>
<keyword evidence="1" id="KW-0472">Membrane</keyword>
<protein>
    <submittedName>
        <fullName evidence="4">Putative membrane protein</fullName>
    </submittedName>
</protein>
<dbReference type="InterPro" id="IPR035919">
    <property type="entry name" value="EAL_sf"/>
</dbReference>
<dbReference type="Gene3D" id="3.40.50.2300">
    <property type="match status" value="2"/>
</dbReference>
<keyword evidence="5" id="KW-1185">Reference proteome</keyword>
<dbReference type="SMART" id="SM00052">
    <property type="entry name" value="EAL"/>
    <property type="match status" value="1"/>
</dbReference>
<evidence type="ECO:0000256" key="1">
    <source>
        <dbReference type="SAM" id="Phobius"/>
    </source>
</evidence>
<dbReference type="HOGENOM" id="CLU_335452_0_0_9"/>
<dbReference type="CDD" id="cd01948">
    <property type="entry name" value="EAL"/>
    <property type="match status" value="1"/>
</dbReference>
<dbReference type="STRING" id="931626.Awo_c23470"/>
<dbReference type="InterPro" id="IPR050706">
    <property type="entry name" value="Cyclic-di-GMP_PDE-like"/>
</dbReference>
<evidence type="ECO:0000313" key="4">
    <source>
        <dbReference type="EMBL" id="AFA49120.1"/>
    </source>
</evidence>
<reference evidence="4 5" key="2">
    <citation type="journal article" date="2012" name="PLoS ONE">
        <title>An ancient pathway combining carbon dioxide fixation with the generation and utilization of a sodium ion gradient for ATP synthesis.</title>
        <authorList>
            <person name="Poehlein A."/>
            <person name="Schmidt S."/>
            <person name="Kaster A.K."/>
            <person name="Goenrich M."/>
            <person name="Vollmers J."/>
            <person name="Thurmer A."/>
            <person name="Bertsch J."/>
            <person name="Schuchmann K."/>
            <person name="Voigt B."/>
            <person name="Hecker M."/>
            <person name="Daniel R."/>
            <person name="Thauer R.K."/>
            <person name="Gottschalk G."/>
            <person name="Muller V."/>
        </authorList>
    </citation>
    <scope>NUCLEOTIDE SEQUENCE [LARGE SCALE GENOMIC DNA]</scope>
    <source>
        <strain evidence="5">ATCC 29683 / DSM 1030 / JCM 2381 / KCTC 1655 / WB1</strain>
    </source>
</reference>
<keyword evidence="1" id="KW-0812">Transmembrane</keyword>
<dbReference type="InterPro" id="IPR001633">
    <property type="entry name" value="EAL_dom"/>
</dbReference>
<dbReference type="InterPro" id="IPR029787">
    <property type="entry name" value="Nucleotide_cyclase"/>
</dbReference>
<feature type="transmembrane region" description="Helical" evidence="1">
    <location>
        <begin position="359"/>
        <end position="380"/>
    </location>
</feature>
<dbReference type="SMART" id="SM00267">
    <property type="entry name" value="GGDEF"/>
    <property type="match status" value="1"/>
</dbReference>
<keyword evidence="1" id="KW-1133">Transmembrane helix</keyword>
<sequence length="850" mass="96605">MEAAMGKSNAKSLTLMRVKIILLILFLVGIICIFYAIAADQVKSSNTDSRENILIIHSYNQGFSWTDELHHGIIEQLPDSQYNIYTEYLDAYRDNPLNQNKIETIKSYATKNIDYIVVTDNTAFDLILTLKKDFFPNTPVLFAGVNGGIPPNMAFDDVKGILQNIDYREFLLWLNATMPQIKDLLVCGADTATTKGTYAQIIKAYEDLNPINLNFTIHSITIDDYFEQTNEIKAYDKNATALYSAGSFGVLNHDQYTDMLSSNTNMPTFCGVSTSITNQVIGGFVISPHQHGAILGKEILELSAGRDITTLPIIEKPVEARIFNYYGMKAFNISVSDLPPNSKIINNPKNNYTLTYNQVILFITMILLLMVIISGLLIIIKIRRKANLSLSKANDDLYKNKIELEEKGEKLIESQIALTKNYDLLVAANEKISNLVNYNQAIGIYTEIRFIDLLKTNFALDKEITFFNITITNLNELTYSQGKEIYEAILKRIADFLNRIISANDLIGLAGNNDFLIATEGIYEVESDLVKEIIRFFEHPFVLDLITVIIKYKIGIAYYPSQSSSYTELLYHSRLAIMPEINNELSNVAVFKHTTIEKIIHENCIRTEIETAMEKQELMLYYQPKYGIDGVTMVGLEALIRWNHKDGTIKTPAYFIDVAEQSGQIINIGFYVIEQVCETIVKYDLITRKIPVAINLSGQHFASKDILYKLKDVIERYRIPQFLLEIEITETALIANKEFGAAILTELRNFGFTITLDDFGTGYSSISYIKCLPIDKIKIDQSFTRRLDDLKSRNLLKGIIQMAHELSFEVTVEGVETEAQYEIIKTFKPDELQGYLFKRPCPIEELFEKN</sequence>
<dbReference type="PANTHER" id="PTHR33121">
    <property type="entry name" value="CYCLIC DI-GMP PHOSPHODIESTERASE PDEF"/>
    <property type="match status" value="1"/>
</dbReference>
<dbReference type="PROSITE" id="PS50883">
    <property type="entry name" value="EAL"/>
    <property type="match status" value="1"/>
</dbReference>
<feature type="domain" description="EAL" evidence="2">
    <location>
        <begin position="602"/>
        <end position="850"/>
    </location>
</feature>
<feature type="domain" description="GGDEF" evidence="3">
    <location>
        <begin position="462"/>
        <end position="593"/>
    </location>
</feature>
<evidence type="ECO:0000313" key="5">
    <source>
        <dbReference type="Proteomes" id="UP000007177"/>
    </source>
</evidence>
<dbReference type="EMBL" id="CP002987">
    <property type="protein sequence ID" value="AFA49120.1"/>
    <property type="molecule type" value="Genomic_DNA"/>
</dbReference>
<evidence type="ECO:0000259" key="2">
    <source>
        <dbReference type="PROSITE" id="PS50883"/>
    </source>
</evidence>
<evidence type="ECO:0000259" key="3">
    <source>
        <dbReference type="PROSITE" id="PS50887"/>
    </source>
</evidence>
<dbReference type="InterPro" id="IPR000160">
    <property type="entry name" value="GGDEF_dom"/>
</dbReference>
<name>H6LD75_ACEWD</name>
<dbReference type="InterPro" id="IPR043128">
    <property type="entry name" value="Rev_trsase/Diguanyl_cyclase"/>
</dbReference>
<reference evidence="5" key="1">
    <citation type="submission" date="2011-07" db="EMBL/GenBank/DDBJ databases">
        <title>Complete genome sequence of Acetobacterium woodii.</title>
        <authorList>
            <person name="Poehlein A."/>
            <person name="Schmidt S."/>
            <person name="Kaster A.-K."/>
            <person name="Goenrich M."/>
            <person name="Vollmers J."/>
            <person name="Thuermer A."/>
            <person name="Gottschalk G."/>
            <person name="Thauer R.K."/>
            <person name="Daniel R."/>
            <person name="Mueller V."/>
        </authorList>
    </citation>
    <scope>NUCLEOTIDE SEQUENCE [LARGE SCALE GENOMIC DNA]</scope>
    <source>
        <strain evidence="5">ATCC 29683 / DSM 1030 / JCM 2381 / KCTC 1655 / WB1</strain>
    </source>
</reference>
<dbReference type="KEGG" id="awo:Awo_c23470"/>
<dbReference type="Proteomes" id="UP000007177">
    <property type="component" value="Chromosome"/>
</dbReference>
<gene>
    <name evidence="4" type="ordered locus">Awo_c23470</name>
</gene>
<organism evidence="4 5">
    <name type="scientific">Acetobacterium woodii (strain ATCC 29683 / DSM 1030 / JCM 2381 / KCTC 1655 / WB1)</name>
    <dbReference type="NCBI Taxonomy" id="931626"/>
    <lineage>
        <taxon>Bacteria</taxon>
        <taxon>Bacillati</taxon>
        <taxon>Bacillota</taxon>
        <taxon>Clostridia</taxon>
        <taxon>Eubacteriales</taxon>
        <taxon>Eubacteriaceae</taxon>
        <taxon>Acetobacterium</taxon>
    </lineage>
</organism>
<dbReference type="Gene3D" id="3.20.20.450">
    <property type="entry name" value="EAL domain"/>
    <property type="match status" value="1"/>
</dbReference>
<dbReference type="Gene3D" id="3.30.70.270">
    <property type="match status" value="1"/>
</dbReference>
<dbReference type="OrthoDB" id="9762141at2"/>
<dbReference type="eggNOG" id="COG2200">
    <property type="taxonomic scope" value="Bacteria"/>
</dbReference>
<dbReference type="eggNOG" id="COG2199">
    <property type="taxonomic scope" value="Bacteria"/>
</dbReference>
<dbReference type="Pfam" id="PF00563">
    <property type="entry name" value="EAL"/>
    <property type="match status" value="1"/>
</dbReference>
<dbReference type="SUPFAM" id="SSF141868">
    <property type="entry name" value="EAL domain-like"/>
    <property type="match status" value="1"/>
</dbReference>
<accession>H6LD75</accession>
<feature type="transmembrane region" description="Helical" evidence="1">
    <location>
        <begin position="20"/>
        <end position="38"/>
    </location>
</feature>
<dbReference type="GO" id="GO:0071111">
    <property type="term" value="F:cyclic-guanylate-specific phosphodiesterase activity"/>
    <property type="evidence" value="ECO:0007669"/>
    <property type="project" value="InterPro"/>
</dbReference>
<dbReference type="PROSITE" id="PS50887">
    <property type="entry name" value="GGDEF"/>
    <property type="match status" value="1"/>
</dbReference>
<dbReference type="Pfam" id="PF00990">
    <property type="entry name" value="GGDEF"/>
    <property type="match status" value="1"/>
</dbReference>
<proteinExistence type="predicted"/>